<evidence type="ECO:0000313" key="3">
    <source>
        <dbReference type="EMBL" id="AZQ77269.1"/>
    </source>
</evidence>
<evidence type="ECO:0000259" key="2">
    <source>
        <dbReference type="SMART" id="SM00943"/>
    </source>
</evidence>
<dbReference type="KEGG" id="flh:EJ997_07915"/>
<evidence type="ECO:0008006" key="5">
    <source>
        <dbReference type="Google" id="ProtNLM"/>
    </source>
</evidence>
<keyword evidence="4" id="KW-1185">Reference proteome</keyword>
<reference evidence="3 4" key="1">
    <citation type="submission" date="2018-12" db="EMBL/GenBank/DDBJ databases">
        <title>Complete genome sequence of Flaviflexus sp. H23T48.</title>
        <authorList>
            <person name="Bae J.-W."/>
            <person name="Lee J.-Y."/>
        </authorList>
    </citation>
    <scope>NUCLEOTIDE SEQUENCE [LARGE SCALE GENOMIC DNA]</scope>
    <source>
        <strain evidence="3 4">H23T48</strain>
    </source>
</reference>
<organism evidence="3 4">
    <name type="scientific">Flaviflexus ciconiae</name>
    <dbReference type="NCBI Taxonomy" id="2496867"/>
    <lineage>
        <taxon>Bacteria</taxon>
        <taxon>Bacillati</taxon>
        <taxon>Actinomycetota</taxon>
        <taxon>Actinomycetes</taxon>
        <taxon>Actinomycetales</taxon>
        <taxon>Actinomycetaceae</taxon>
        <taxon>Flaviflexus</taxon>
    </lineage>
</organism>
<accession>A0A3Q9G791</accession>
<dbReference type="SUPFAM" id="SSF56747">
    <property type="entry name" value="Prim-pol domain"/>
    <property type="match status" value="1"/>
</dbReference>
<dbReference type="SMART" id="SM00943">
    <property type="entry name" value="Prim-Pol"/>
    <property type="match status" value="1"/>
</dbReference>
<dbReference type="RefSeq" id="WP_126704073.1">
    <property type="nucleotide sequence ID" value="NZ_CP034593.1"/>
</dbReference>
<gene>
    <name evidence="3" type="ORF">EJ997_07915</name>
</gene>
<dbReference type="InterPro" id="IPR015330">
    <property type="entry name" value="DNA_primase/pol_bifunc_N"/>
</dbReference>
<feature type="domain" description="Primase C-terminal 1" evidence="1">
    <location>
        <begin position="230"/>
        <end position="290"/>
    </location>
</feature>
<name>A0A3Q9G791_9ACTO</name>
<dbReference type="Pfam" id="PF09250">
    <property type="entry name" value="Prim-Pol"/>
    <property type="match status" value="1"/>
</dbReference>
<dbReference type="Proteomes" id="UP000280344">
    <property type="component" value="Chromosome"/>
</dbReference>
<evidence type="ECO:0000313" key="4">
    <source>
        <dbReference type="Proteomes" id="UP000280344"/>
    </source>
</evidence>
<proteinExistence type="predicted"/>
<dbReference type="OrthoDB" id="3218228at2"/>
<dbReference type="SMART" id="SM00942">
    <property type="entry name" value="PriCT_1"/>
    <property type="match status" value="1"/>
</dbReference>
<dbReference type="AlphaFoldDB" id="A0A3Q9G791"/>
<dbReference type="InterPro" id="IPR014820">
    <property type="entry name" value="PriCT_1"/>
</dbReference>
<evidence type="ECO:0000259" key="1">
    <source>
        <dbReference type="SMART" id="SM00942"/>
    </source>
</evidence>
<dbReference type="CDD" id="cd04859">
    <property type="entry name" value="Prim_Pol"/>
    <property type="match status" value="1"/>
</dbReference>
<dbReference type="EMBL" id="CP034593">
    <property type="protein sequence ID" value="AZQ77269.1"/>
    <property type="molecule type" value="Genomic_DNA"/>
</dbReference>
<feature type="domain" description="DNA primase/polymerase bifunctional N-terminal" evidence="2">
    <location>
        <begin position="37"/>
        <end position="202"/>
    </location>
</feature>
<protein>
    <recommendedName>
        <fullName evidence="5">DNA primase</fullName>
    </recommendedName>
</protein>
<sequence>MTQKRAGHPRMGALTIKVPSLKDTKYLDRALTVQLHALALACGNWPVLPLGPDKRPLFDLTEGKGLTVATTDVHKVRDWFGNRAGVNIGVAIPPGVIVVDLDPRNAGRTAAEMLKDLADRCGTLPATVTAASGGGGVHLWFALPEGMETFDRDPALAGQGIDVLGHGAYVVCPPSSHASGNSYRWVHTGELATLAQAALQALERPRGVPEVPGALLGATARSWGGLVTSYERMAQEGNRNVLLSRAAWRFANEHQPDEAFHALASAAVRAGLPEREVDSTIRSARAGYSRKGSRQWV</sequence>